<dbReference type="AlphaFoldDB" id="A0A1H6FFQ0"/>
<evidence type="ECO:0000313" key="2">
    <source>
        <dbReference type="EMBL" id="SEH08900.1"/>
    </source>
</evidence>
<evidence type="ECO:0008006" key="4">
    <source>
        <dbReference type="Google" id="ProtNLM"/>
    </source>
</evidence>
<keyword evidence="3" id="KW-1185">Reference proteome</keyword>
<dbReference type="RefSeq" id="WP_103922412.1">
    <property type="nucleotide sequence ID" value="NZ_FMSV02000557.1"/>
</dbReference>
<keyword evidence="1" id="KW-0732">Signal</keyword>
<feature type="chain" id="PRO_5014757601" description="Lipoprotein" evidence="1">
    <location>
        <begin position="24"/>
        <end position="169"/>
    </location>
</feature>
<sequence>MMRLRRKTGLSVLVACTMLSSQACVKQTPVTNADSPLNPETTNEMTEPLLLNRYMFRSYGTMLPGSTQVAWLQITGNKQWRLNPLNNSDELHKTCQAHYDCAGGIYVSVHNLPDGSGEIFYRIHKGDNLEIQCAWVEHYPQVFSSIDKVLQRNILGRSLAWAEQCLQKK</sequence>
<accession>A0A1H6FFQ0</accession>
<name>A0A1H6FFQ0_9GAMM</name>
<feature type="signal peptide" evidence="1">
    <location>
        <begin position="1"/>
        <end position="23"/>
    </location>
</feature>
<evidence type="ECO:0000256" key="1">
    <source>
        <dbReference type="SAM" id="SignalP"/>
    </source>
</evidence>
<dbReference type="Proteomes" id="UP000236724">
    <property type="component" value="Unassembled WGS sequence"/>
</dbReference>
<proteinExistence type="predicted"/>
<organism evidence="2 3">
    <name type="scientific">Candidatus Venteria ishoeyi</name>
    <dbReference type="NCBI Taxonomy" id="1899563"/>
    <lineage>
        <taxon>Bacteria</taxon>
        <taxon>Pseudomonadati</taxon>
        <taxon>Pseudomonadota</taxon>
        <taxon>Gammaproteobacteria</taxon>
        <taxon>Thiotrichales</taxon>
        <taxon>Thiotrichaceae</taxon>
        <taxon>Venteria</taxon>
    </lineage>
</organism>
<gene>
    <name evidence="2" type="ORF">MBHS_04793</name>
</gene>
<dbReference type="EMBL" id="FMSV02000557">
    <property type="protein sequence ID" value="SEH08900.1"/>
    <property type="molecule type" value="Genomic_DNA"/>
</dbReference>
<evidence type="ECO:0000313" key="3">
    <source>
        <dbReference type="Proteomes" id="UP000236724"/>
    </source>
</evidence>
<protein>
    <recommendedName>
        <fullName evidence="4">Lipoprotein</fullName>
    </recommendedName>
</protein>
<dbReference type="PROSITE" id="PS51257">
    <property type="entry name" value="PROKAR_LIPOPROTEIN"/>
    <property type="match status" value="1"/>
</dbReference>
<reference evidence="2 3" key="1">
    <citation type="submission" date="2016-10" db="EMBL/GenBank/DDBJ databases">
        <authorList>
            <person name="de Groot N.N."/>
        </authorList>
    </citation>
    <scope>NUCLEOTIDE SEQUENCE [LARGE SCALE GENOMIC DNA]</scope>
    <source>
        <strain evidence="2">MBHS1</strain>
    </source>
</reference>